<dbReference type="Pfam" id="PF13852">
    <property type="entry name" value="DUF4197"/>
    <property type="match status" value="1"/>
</dbReference>
<keyword evidence="2" id="KW-1185">Reference proteome</keyword>
<accession>A0A1Y2K492</accession>
<dbReference type="STRING" id="1434232.MAIT1_04041"/>
<evidence type="ECO:0008006" key="3">
    <source>
        <dbReference type="Google" id="ProtNLM"/>
    </source>
</evidence>
<sequence>MFGGGANSTDAKPDLEGLTETEMGNGLKAALQLGAKRAIAELGRQGGFSSRPQIRIETPATLKPLVKLLHAIGKEEIEESFVASMNSAAEKAVPAALEIFARAISKMSIADARNLLLGGQDAATQYLQLNARGELEKAFAPIIARHTRQAGVSGAYKSLIGAIRQQGGLAASWIDLDRDLDAYVTEKAVDGLFVMMAQEEARIRTDPAARAGEILQRVFGSSDPS</sequence>
<evidence type="ECO:0000313" key="2">
    <source>
        <dbReference type="Proteomes" id="UP000194003"/>
    </source>
</evidence>
<dbReference type="Proteomes" id="UP000194003">
    <property type="component" value="Unassembled WGS sequence"/>
</dbReference>
<reference evidence="1 2" key="1">
    <citation type="journal article" date="2016" name="BMC Genomics">
        <title>Combined genomic and structural analyses of a cultured magnetotactic bacterium reveals its niche adaptation to a dynamic environment.</title>
        <authorList>
            <person name="Araujo A.C."/>
            <person name="Morillo V."/>
            <person name="Cypriano J."/>
            <person name="Teixeira L.C."/>
            <person name="Leao P."/>
            <person name="Lyra S."/>
            <person name="Almeida L.G."/>
            <person name="Bazylinski D.A."/>
            <person name="Vasconcellos A.T."/>
            <person name="Abreu F."/>
            <person name="Lins U."/>
        </authorList>
    </citation>
    <scope>NUCLEOTIDE SEQUENCE [LARGE SCALE GENOMIC DNA]</scope>
    <source>
        <strain evidence="1 2">IT-1</strain>
    </source>
</reference>
<proteinExistence type="predicted"/>
<comment type="caution">
    <text evidence="1">The sequence shown here is derived from an EMBL/GenBank/DDBJ whole genome shotgun (WGS) entry which is preliminary data.</text>
</comment>
<dbReference type="InterPro" id="IPR025245">
    <property type="entry name" value="DUF4197"/>
</dbReference>
<name>A0A1Y2K492_9PROT</name>
<gene>
    <name evidence="1" type="ORF">MAIT1_04041</name>
</gene>
<protein>
    <recommendedName>
        <fullName evidence="3">DUF4197 domain-containing protein</fullName>
    </recommendedName>
</protein>
<evidence type="ECO:0000313" key="1">
    <source>
        <dbReference type="EMBL" id="OSM04187.1"/>
    </source>
</evidence>
<dbReference type="EMBL" id="LVJN01000019">
    <property type="protein sequence ID" value="OSM04187.1"/>
    <property type="molecule type" value="Genomic_DNA"/>
</dbReference>
<dbReference type="AlphaFoldDB" id="A0A1Y2K492"/>
<organism evidence="1 2">
    <name type="scientific">Magnetofaba australis IT-1</name>
    <dbReference type="NCBI Taxonomy" id="1434232"/>
    <lineage>
        <taxon>Bacteria</taxon>
        <taxon>Pseudomonadati</taxon>
        <taxon>Pseudomonadota</taxon>
        <taxon>Magnetococcia</taxon>
        <taxon>Magnetococcales</taxon>
        <taxon>Magnetococcaceae</taxon>
        <taxon>Magnetofaba</taxon>
    </lineage>
</organism>